<evidence type="ECO:0000313" key="3">
    <source>
        <dbReference type="Proteomes" id="UP001396334"/>
    </source>
</evidence>
<organism evidence="2 3">
    <name type="scientific">Hibiscus sabdariffa</name>
    <name type="common">roselle</name>
    <dbReference type="NCBI Taxonomy" id="183260"/>
    <lineage>
        <taxon>Eukaryota</taxon>
        <taxon>Viridiplantae</taxon>
        <taxon>Streptophyta</taxon>
        <taxon>Embryophyta</taxon>
        <taxon>Tracheophyta</taxon>
        <taxon>Spermatophyta</taxon>
        <taxon>Magnoliopsida</taxon>
        <taxon>eudicotyledons</taxon>
        <taxon>Gunneridae</taxon>
        <taxon>Pentapetalae</taxon>
        <taxon>rosids</taxon>
        <taxon>malvids</taxon>
        <taxon>Malvales</taxon>
        <taxon>Malvaceae</taxon>
        <taxon>Malvoideae</taxon>
        <taxon>Hibiscus</taxon>
    </lineage>
</organism>
<accession>A0ABR2QTP9</accession>
<reference evidence="2 3" key="1">
    <citation type="journal article" date="2024" name="G3 (Bethesda)">
        <title>Genome assembly of Hibiscus sabdariffa L. provides insights into metabolisms of medicinal natural products.</title>
        <authorList>
            <person name="Kim T."/>
        </authorList>
    </citation>
    <scope>NUCLEOTIDE SEQUENCE [LARGE SCALE GENOMIC DNA]</scope>
    <source>
        <strain evidence="2">TK-2024</strain>
        <tissue evidence="2">Old leaves</tissue>
    </source>
</reference>
<gene>
    <name evidence="2" type="ORF">V6N11_001850</name>
</gene>
<feature type="region of interest" description="Disordered" evidence="1">
    <location>
        <begin position="1"/>
        <end position="20"/>
    </location>
</feature>
<feature type="compositionally biased region" description="Basic and acidic residues" evidence="1">
    <location>
        <begin position="1"/>
        <end position="12"/>
    </location>
</feature>
<dbReference type="EMBL" id="JBBPBN010000031">
    <property type="protein sequence ID" value="KAK9004032.1"/>
    <property type="molecule type" value="Genomic_DNA"/>
</dbReference>
<dbReference type="Proteomes" id="UP001396334">
    <property type="component" value="Unassembled WGS sequence"/>
</dbReference>
<sequence length="79" mass="8891">MRAIARKEKEDRDGDEEEARDSLVTKILQIKKPQTIDGFKVLVKHRQSVTAVVLSDDDLKGFSTSKDGTAGDVCECRRR</sequence>
<evidence type="ECO:0000256" key="1">
    <source>
        <dbReference type="SAM" id="MobiDB-lite"/>
    </source>
</evidence>
<keyword evidence="3" id="KW-1185">Reference proteome</keyword>
<name>A0ABR2QTP9_9ROSI</name>
<proteinExistence type="predicted"/>
<comment type="caution">
    <text evidence="2">The sequence shown here is derived from an EMBL/GenBank/DDBJ whole genome shotgun (WGS) entry which is preliminary data.</text>
</comment>
<protein>
    <submittedName>
        <fullName evidence="2">Uncharacterized protein</fullName>
    </submittedName>
</protein>
<evidence type="ECO:0000313" key="2">
    <source>
        <dbReference type="EMBL" id="KAK9004032.1"/>
    </source>
</evidence>